<evidence type="ECO:0000313" key="4">
    <source>
        <dbReference type="EMBL" id="APZ04030.1"/>
    </source>
</evidence>
<dbReference type="GO" id="GO:0000160">
    <property type="term" value="P:phosphorelay signal transduction system"/>
    <property type="evidence" value="ECO:0007669"/>
    <property type="project" value="InterPro"/>
</dbReference>
<dbReference type="Proteomes" id="UP000187148">
    <property type="component" value="Chromosome"/>
</dbReference>
<protein>
    <recommendedName>
        <fullName evidence="3">OmpR/PhoB-type domain-containing protein</fullName>
    </recommendedName>
</protein>
<keyword evidence="1 2" id="KW-0238">DNA-binding</keyword>
<dbReference type="SUPFAM" id="SSF46894">
    <property type="entry name" value="C-terminal effector domain of the bipartite response regulators"/>
    <property type="match status" value="1"/>
</dbReference>
<dbReference type="Gene3D" id="1.10.10.10">
    <property type="entry name" value="Winged helix-like DNA-binding domain superfamily/Winged helix DNA-binding domain"/>
    <property type="match status" value="1"/>
</dbReference>
<dbReference type="InterPro" id="IPR016032">
    <property type="entry name" value="Sig_transdc_resp-reg_C-effctor"/>
</dbReference>
<dbReference type="InterPro" id="IPR001867">
    <property type="entry name" value="OmpR/PhoB-type_DNA-bd"/>
</dbReference>
<dbReference type="GO" id="GO:0006355">
    <property type="term" value="P:regulation of DNA-templated transcription"/>
    <property type="evidence" value="ECO:0007669"/>
    <property type="project" value="InterPro"/>
</dbReference>
<reference evidence="4 5" key="1">
    <citation type="submission" date="2017-01" db="EMBL/GenBank/DDBJ databases">
        <authorList>
            <person name="Cao J.-M."/>
        </authorList>
    </citation>
    <scope>NUCLEOTIDE SEQUENCE [LARGE SCALE GENOMIC DNA]</scope>
    <source>
        <strain evidence="4 5">888-76</strain>
    </source>
</reference>
<dbReference type="InterPro" id="IPR036388">
    <property type="entry name" value="WH-like_DNA-bd_sf"/>
</dbReference>
<dbReference type="PROSITE" id="PS51755">
    <property type="entry name" value="OMPR_PHOB"/>
    <property type="match status" value="1"/>
</dbReference>
<evidence type="ECO:0000313" key="5">
    <source>
        <dbReference type="Proteomes" id="UP000187148"/>
    </source>
</evidence>
<keyword evidence="5" id="KW-1185">Reference proteome</keyword>
<accession>A0A807LD85</accession>
<name>A0A807LD85_9ENTR</name>
<gene>
    <name evidence="4" type="ORF">BWI95_02575</name>
</gene>
<proteinExistence type="predicted"/>
<dbReference type="CDD" id="cd00383">
    <property type="entry name" value="trans_reg_C"/>
    <property type="match status" value="1"/>
</dbReference>
<dbReference type="SMART" id="SM00862">
    <property type="entry name" value="Trans_reg_C"/>
    <property type="match status" value="1"/>
</dbReference>
<dbReference type="GO" id="GO:0003677">
    <property type="term" value="F:DNA binding"/>
    <property type="evidence" value="ECO:0007669"/>
    <property type="project" value="UniProtKB-UniRule"/>
</dbReference>
<organism evidence="4 5">
    <name type="scientific">Kosakonia cowanii JCM 10956 = DSM 18146</name>
    <dbReference type="NCBI Taxonomy" id="1300165"/>
    <lineage>
        <taxon>Bacteria</taxon>
        <taxon>Pseudomonadati</taxon>
        <taxon>Pseudomonadota</taxon>
        <taxon>Gammaproteobacteria</taxon>
        <taxon>Enterobacterales</taxon>
        <taxon>Enterobacteriaceae</taxon>
        <taxon>Kosakonia</taxon>
    </lineage>
</organism>
<dbReference type="EMBL" id="CP019445">
    <property type="protein sequence ID" value="APZ04030.1"/>
    <property type="molecule type" value="Genomic_DNA"/>
</dbReference>
<feature type="domain" description="OmpR/PhoB-type" evidence="3">
    <location>
        <begin position="3"/>
        <end position="103"/>
    </location>
</feature>
<sequence>MNKHNCTVNNWVIDPASGAIHHVVTGEEKRLGTHPLRLLAVLQQHPGEILSHEALAAQVWEDRAVSSNSLANAIHALRTALADNGKQQRIIRTIPKKGYVLEAKYCRPLISGPPPDPRPVAPEVDIPVQETAPSAPELPAPIRQQTPVAAQPFSCINVLLIMLLFIFTVLCSGYLALTYNNKIVAKEVAKNIYSHLRIFALLAPGERMKEPTAIYDRLKESYTRLNRQAKQKALRIAIYYRSENQTLNYTFRIHNGCEQRVLVMQIDHWRSDTALLNKLIVSETRRKMDEMARCNSQ</sequence>
<evidence type="ECO:0000256" key="2">
    <source>
        <dbReference type="PROSITE-ProRule" id="PRU01091"/>
    </source>
</evidence>
<dbReference type="RefSeq" id="WP_076768953.1">
    <property type="nucleotide sequence ID" value="NZ_CP019445.1"/>
</dbReference>
<evidence type="ECO:0000256" key="1">
    <source>
        <dbReference type="ARBA" id="ARBA00023125"/>
    </source>
</evidence>
<feature type="DNA-binding region" description="OmpR/PhoB-type" evidence="2">
    <location>
        <begin position="3"/>
        <end position="103"/>
    </location>
</feature>
<dbReference type="Pfam" id="PF00486">
    <property type="entry name" value="Trans_reg_C"/>
    <property type="match status" value="1"/>
</dbReference>
<dbReference type="AlphaFoldDB" id="A0A807LD85"/>
<dbReference type="KEGG" id="kco:BWI95_02575"/>
<evidence type="ECO:0000259" key="3">
    <source>
        <dbReference type="PROSITE" id="PS51755"/>
    </source>
</evidence>